<dbReference type="InterPro" id="IPR027417">
    <property type="entry name" value="P-loop_NTPase"/>
</dbReference>
<keyword evidence="8" id="KW-0539">Nucleus</keyword>
<dbReference type="GO" id="GO:0005634">
    <property type="term" value="C:nucleus"/>
    <property type="evidence" value="ECO:0007669"/>
    <property type="project" value="UniProtKB-SubCell"/>
</dbReference>
<keyword evidence="10" id="KW-0175">Coiled coil</keyword>
<dbReference type="PANTHER" id="PTHR18867">
    <property type="entry name" value="RAD50"/>
    <property type="match status" value="1"/>
</dbReference>
<evidence type="ECO:0000256" key="8">
    <source>
        <dbReference type="ARBA" id="ARBA00023242"/>
    </source>
</evidence>
<evidence type="ECO:0000256" key="1">
    <source>
        <dbReference type="ARBA" id="ARBA00001947"/>
    </source>
</evidence>
<dbReference type="PANTHER" id="PTHR18867:SF12">
    <property type="entry name" value="DNA REPAIR PROTEIN RAD50"/>
    <property type="match status" value="1"/>
</dbReference>
<evidence type="ECO:0000256" key="5">
    <source>
        <dbReference type="ARBA" id="ARBA00022454"/>
    </source>
</evidence>
<evidence type="ECO:0000256" key="10">
    <source>
        <dbReference type="SAM" id="Coils"/>
    </source>
</evidence>
<comment type="cofactor">
    <cofactor evidence="1">
        <name>Zn(2+)</name>
        <dbReference type="ChEBI" id="CHEBI:29105"/>
    </cofactor>
</comment>
<evidence type="ECO:0000259" key="12">
    <source>
        <dbReference type="Pfam" id="PF13476"/>
    </source>
</evidence>
<dbReference type="Proteomes" id="UP001530377">
    <property type="component" value="Unassembled WGS sequence"/>
</dbReference>
<protein>
    <recommendedName>
        <fullName evidence="12">Rad50/SbcC-type AAA domain-containing protein</fullName>
    </recommendedName>
</protein>
<comment type="catalytic activity">
    <reaction evidence="9">
        <text>ATP + H2O = ADP + phosphate + H(+)</text>
        <dbReference type="Rhea" id="RHEA:13065"/>
        <dbReference type="ChEBI" id="CHEBI:15377"/>
        <dbReference type="ChEBI" id="CHEBI:15378"/>
        <dbReference type="ChEBI" id="CHEBI:30616"/>
        <dbReference type="ChEBI" id="CHEBI:43474"/>
        <dbReference type="ChEBI" id="CHEBI:456216"/>
    </reaction>
</comment>
<feature type="coiled-coil region" evidence="10">
    <location>
        <begin position="191"/>
        <end position="280"/>
    </location>
</feature>
<name>A0ABD3SDH2_9STRA</name>
<evidence type="ECO:0000256" key="3">
    <source>
        <dbReference type="ARBA" id="ARBA00004286"/>
    </source>
</evidence>
<dbReference type="EMBL" id="JALLPB020000063">
    <property type="protein sequence ID" value="KAL3822507.1"/>
    <property type="molecule type" value="Genomic_DNA"/>
</dbReference>
<organism evidence="13 14">
    <name type="scientific">Cyclostephanos tholiformis</name>
    <dbReference type="NCBI Taxonomy" id="382380"/>
    <lineage>
        <taxon>Eukaryota</taxon>
        <taxon>Sar</taxon>
        <taxon>Stramenopiles</taxon>
        <taxon>Ochrophyta</taxon>
        <taxon>Bacillariophyta</taxon>
        <taxon>Coscinodiscophyceae</taxon>
        <taxon>Thalassiosirophycidae</taxon>
        <taxon>Stephanodiscales</taxon>
        <taxon>Stephanodiscaceae</taxon>
        <taxon>Cyclostephanos</taxon>
    </lineage>
</organism>
<feature type="domain" description="Rad50/SbcC-type AAA" evidence="12">
    <location>
        <begin position="6"/>
        <end position="249"/>
    </location>
</feature>
<evidence type="ECO:0000256" key="7">
    <source>
        <dbReference type="ARBA" id="ARBA00022833"/>
    </source>
</evidence>
<keyword evidence="6" id="KW-0479">Metal-binding</keyword>
<keyword evidence="14" id="KW-1185">Reference proteome</keyword>
<evidence type="ECO:0000313" key="13">
    <source>
        <dbReference type="EMBL" id="KAL3822507.1"/>
    </source>
</evidence>
<gene>
    <name evidence="13" type="ORF">ACHAXA_001972</name>
</gene>
<evidence type="ECO:0000313" key="14">
    <source>
        <dbReference type="Proteomes" id="UP001530377"/>
    </source>
</evidence>
<evidence type="ECO:0000256" key="6">
    <source>
        <dbReference type="ARBA" id="ARBA00022723"/>
    </source>
</evidence>
<dbReference type="Gene3D" id="3.40.50.300">
    <property type="entry name" value="P-loop containing nucleotide triphosphate hydrolases"/>
    <property type="match status" value="2"/>
</dbReference>
<evidence type="ECO:0000256" key="9">
    <source>
        <dbReference type="ARBA" id="ARBA00049360"/>
    </source>
</evidence>
<keyword evidence="5" id="KW-0158">Chromosome</keyword>
<sequence>MASIAKLSIRGVRSFSPNDDEQVIGFCFPLTIIVGANGCGKTTIIESLKYAVTGSLPPGIKSGQSFVHDPRSIGQSSVKASIKLRFTNTEGSSMVVARSMEVSQTKTSASFKALDGTIRTVNRETGERVTLSHKCTELDNSIPTYLGVSKPILEHVMFCHQEDSSWPLQEGAVLKKRFDDIFDSTRYAKALEAIKTERKNYASQAKDLKAELEGLNSHKFAATGFREELEDCMDKISGLEDEIKHANDDLEKENAMSLEAKKAVEKIHDFENELSFKESDLITQEAVLEKQKQLLGKDDLTDTHTYQQLANMLREMNDERHGNQAYRSFEKKEHEYQDIERLIEGFRKEANYLNSRQGKLEAERDAHTNVLRARFSIMEEIHKRHNIVLDSITQDDDDTFTQGTAASRSTIFTTATSISNVITPEDMDAFHRALDAKNSELRYELEKTKKQHRMDEDAIQREILELQAKKAAIDNDRTRNNSAKNQAIRELTQISSQISSGLARVRKEHVEEANRQAEEFAKMRDSMNKNPRRGEIASEIRVLEDRLKSISTTIEQDSKIRDQLRLRFNEQSEIDMLERQVSQEFDVLNDLLRDNEYLISSQGEHPRLTKEDPIAPIEVLANNVRNKMIEAQSDYDRQNSRVGDIQKKVAEKNALLGSHKQRCLLLQLKRTQLLGADGGVQKIKSVIRAILRHERDYIDVDKYNENTSPNEILKFIASQVTSFQELDEKPEHVTKIIKRLKRMAKNDAICPCCTREFKDENECNIFESKMNELADPAVSELHSMANKKANNIRETLEKYENWRKIINENINDHLECTRVIEELKDVEAIILDEEGGGHGSLKEMQSEMKNEEGTLLEKKTRVTDLQSLMTVVSSIQDAAKRVWEKMGQVKEKKAKLKYQFIGNVDDPRDLKTVEQDLAKSSDQKEAAYRQTSKLNNELKDLNEKVSRITNQAAIAERNARDKEDAFKRDQESSRRKDELNDELKKLAEEDKELDKESLPLRTQLLQKESDRDRMRDDNARLDGSLSKQLKEFERDADKLKDVNDKIDQYLLSNKEAELSDVVKRLCNNANDIRDGEEKLAKMKPELEDLKKQIEDGERRKKSIRDNIDIFKVERRVRKLEEDIQSCKDQLSTMGGAAARVKYETAKSNIQQLCNKIERFNGRMQGLQEQKRILKRKLVEPEYRNVDERQRMKMIEHETTNIVVTDLDKYYDALDKALLRYHGMKISDINKIIRELWTLTYKGEGELDSFTALANITNIEIQSGQDSASRANRSYNYRIVMYKGSTQMDMRGRCSAGQRVLASIVIRLALAETFCLNCGVLALDEPTTNLDYDNKRGLAIAMAQIIASRASQSNFQLVIITHDEDFVSMMKQELSSQTGFSMPERYYQVSREEGHDGRFYSKISAVDWDDL</sequence>
<comment type="subcellular location">
    <subcellularLocation>
        <location evidence="3">Chromosome</location>
    </subcellularLocation>
    <subcellularLocation>
        <location evidence="2">Nucleus</location>
    </subcellularLocation>
</comment>
<evidence type="ECO:0000256" key="2">
    <source>
        <dbReference type="ARBA" id="ARBA00004123"/>
    </source>
</evidence>
<dbReference type="InterPro" id="IPR038729">
    <property type="entry name" value="Rad50/SbcC_AAA"/>
</dbReference>
<feature type="region of interest" description="Disordered" evidence="11">
    <location>
        <begin position="959"/>
        <end position="980"/>
    </location>
</feature>
<dbReference type="SUPFAM" id="SSF52540">
    <property type="entry name" value="P-loop containing nucleoside triphosphate hydrolases"/>
    <property type="match status" value="2"/>
</dbReference>
<dbReference type="Pfam" id="PF13476">
    <property type="entry name" value="AAA_23"/>
    <property type="match status" value="1"/>
</dbReference>
<feature type="coiled-coil region" evidence="10">
    <location>
        <begin position="431"/>
        <end position="469"/>
    </location>
</feature>
<evidence type="ECO:0000256" key="4">
    <source>
        <dbReference type="ARBA" id="ARBA00009439"/>
    </source>
</evidence>
<dbReference type="GO" id="GO:0046872">
    <property type="term" value="F:metal ion binding"/>
    <property type="evidence" value="ECO:0007669"/>
    <property type="project" value="UniProtKB-KW"/>
</dbReference>
<dbReference type="GO" id="GO:0005694">
    <property type="term" value="C:chromosome"/>
    <property type="evidence" value="ECO:0007669"/>
    <property type="project" value="UniProtKB-SubCell"/>
</dbReference>
<feature type="coiled-coil region" evidence="10">
    <location>
        <begin position="1039"/>
        <end position="1176"/>
    </location>
</feature>
<comment type="similarity">
    <text evidence="4">Belongs to the SMC family. RAD50 subfamily.</text>
</comment>
<comment type="caution">
    <text evidence="13">The sequence shown here is derived from an EMBL/GenBank/DDBJ whole genome shotgun (WGS) entry which is preliminary data.</text>
</comment>
<proteinExistence type="inferred from homology"/>
<reference evidence="13 14" key="1">
    <citation type="submission" date="2024-10" db="EMBL/GenBank/DDBJ databases">
        <title>Updated reference genomes for cyclostephanoid diatoms.</title>
        <authorList>
            <person name="Roberts W.R."/>
            <person name="Alverson A.J."/>
        </authorList>
    </citation>
    <scope>NUCLEOTIDE SEQUENCE [LARGE SCALE GENOMIC DNA]</scope>
    <source>
        <strain evidence="13 14">AJA228-03</strain>
    </source>
</reference>
<keyword evidence="7" id="KW-0862">Zinc</keyword>
<accession>A0ABD3SDH2</accession>
<evidence type="ECO:0000256" key="11">
    <source>
        <dbReference type="SAM" id="MobiDB-lite"/>
    </source>
</evidence>